<accession>A0A4R8GRI8</accession>
<dbReference type="SUPFAM" id="SSF109604">
    <property type="entry name" value="HD-domain/PDEase-like"/>
    <property type="match status" value="1"/>
</dbReference>
<comment type="caution">
    <text evidence="2">The sequence shown here is derived from an EMBL/GenBank/DDBJ whole genome shotgun (WGS) entry which is preliminary data.</text>
</comment>
<dbReference type="STRING" id="926561.GCA_000379025_02347"/>
<dbReference type="PANTHER" id="PTHR11373:SF4">
    <property type="entry name" value="DEOXYNUCLEOSIDE TRIPHOSPHATE TRIPHOSPHOHYDROLASE SAMHD1"/>
    <property type="match status" value="1"/>
</dbReference>
<dbReference type="PANTHER" id="PTHR11373">
    <property type="entry name" value="DEOXYNUCLEOSIDE TRIPHOSPHATE TRIPHOSPHOHYDROLASE"/>
    <property type="match status" value="1"/>
</dbReference>
<dbReference type="Gene3D" id="1.10.3210.10">
    <property type="entry name" value="Hypothetical protein af1432"/>
    <property type="match status" value="1"/>
</dbReference>
<evidence type="ECO:0000313" key="3">
    <source>
        <dbReference type="Proteomes" id="UP000295832"/>
    </source>
</evidence>
<dbReference type="InterPro" id="IPR003607">
    <property type="entry name" value="HD/PDEase_dom"/>
</dbReference>
<name>A0A4R8GRI8_9FIRM</name>
<dbReference type="CDD" id="cd00077">
    <property type="entry name" value="HDc"/>
    <property type="match status" value="1"/>
</dbReference>
<dbReference type="InterPro" id="IPR006674">
    <property type="entry name" value="HD_domain"/>
</dbReference>
<dbReference type="GO" id="GO:0008832">
    <property type="term" value="F:dGTPase activity"/>
    <property type="evidence" value="ECO:0007669"/>
    <property type="project" value="TreeGrafter"/>
</dbReference>
<dbReference type="Pfam" id="PF01966">
    <property type="entry name" value="HD"/>
    <property type="match status" value="1"/>
</dbReference>
<evidence type="ECO:0000313" key="2">
    <source>
        <dbReference type="EMBL" id="TDX48449.1"/>
    </source>
</evidence>
<dbReference type="Proteomes" id="UP000295832">
    <property type="component" value="Unassembled WGS sequence"/>
</dbReference>
<sequence length="422" mass="49151">MKERVFKDPVHDFIYVYDKVILDLIDSKEMQRLRRIKQLGISYLTYHGAEHSRFSHSLGTYEVMRRILDKLSRKGELPLSEEDKLLCKVTALLHDCGHGPFSHSLESVFGGSHEQWSKDIILGDTEINQILAGISSDFPKKVAEVIDGKYHNKLVVSLISSQIDADRMDYLLRDSKATGVTYGQFDLDRIIRVMEINDGSILFRTAGMHSIESYVLARYSMYWQVYFHPTTRSGEIILKKIFKRARILCQQGFDFYLPLCLRNILTDNSRVKDYLKLDDAFMFTVFQYWSHSSDDILADLSSRILNRRLFKRIECGITDEIYEELVILFNRLGINPDYYLVLDHPSHISYDYYQPEDEHSKNPIYLEDKQGKINELSQLSDPVRAIAGKKQVMYNLYYPRDMILSGQGEIYDKIKNLLSISK</sequence>
<organism evidence="2 3">
    <name type="scientific">Orenia marismortui</name>
    <dbReference type="NCBI Taxonomy" id="46469"/>
    <lineage>
        <taxon>Bacteria</taxon>
        <taxon>Bacillati</taxon>
        <taxon>Bacillota</taxon>
        <taxon>Clostridia</taxon>
        <taxon>Halanaerobiales</taxon>
        <taxon>Halobacteroidaceae</taxon>
        <taxon>Orenia</taxon>
    </lineage>
</organism>
<keyword evidence="3" id="KW-1185">Reference proteome</keyword>
<gene>
    <name evidence="2" type="ORF">C7959_12718</name>
</gene>
<dbReference type="InterPro" id="IPR045509">
    <property type="entry name" value="HD_assoc_2"/>
</dbReference>
<dbReference type="AlphaFoldDB" id="A0A4R8GRI8"/>
<proteinExistence type="predicted"/>
<feature type="domain" description="HD" evidence="1">
    <location>
        <begin position="53"/>
        <end position="171"/>
    </location>
</feature>
<dbReference type="SMART" id="SM00471">
    <property type="entry name" value="HDc"/>
    <property type="match status" value="1"/>
</dbReference>
<dbReference type="InterPro" id="IPR050135">
    <property type="entry name" value="dGTPase-like"/>
</dbReference>
<reference evidence="2 3" key="1">
    <citation type="submission" date="2019-03" db="EMBL/GenBank/DDBJ databases">
        <title>Subsurface microbial communities from deep shales in Ohio and West Virginia, USA.</title>
        <authorList>
            <person name="Wrighton K."/>
        </authorList>
    </citation>
    <scope>NUCLEOTIDE SEQUENCE [LARGE SCALE GENOMIC DNA]</scope>
    <source>
        <strain evidence="2 3">MSL 6dP</strain>
    </source>
</reference>
<protein>
    <recommendedName>
        <fullName evidence="1">HD domain-containing protein</fullName>
    </recommendedName>
</protein>
<dbReference type="GO" id="GO:0006203">
    <property type="term" value="P:dGTP catabolic process"/>
    <property type="evidence" value="ECO:0007669"/>
    <property type="project" value="TreeGrafter"/>
</dbReference>
<dbReference type="PROSITE" id="PS51831">
    <property type="entry name" value="HD"/>
    <property type="match status" value="1"/>
</dbReference>
<dbReference type="RefSeq" id="WP_134117996.1">
    <property type="nucleotide sequence ID" value="NZ_SOEG01000027.1"/>
</dbReference>
<evidence type="ECO:0000259" key="1">
    <source>
        <dbReference type="PROSITE" id="PS51831"/>
    </source>
</evidence>
<dbReference type="EMBL" id="SOEG01000027">
    <property type="protein sequence ID" value="TDX48449.1"/>
    <property type="molecule type" value="Genomic_DNA"/>
</dbReference>
<dbReference type="Pfam" id="PF19276">
    <property type="entry name" value="HD_assoc_2"/>
    <property type="match status" value="1"/>
</dbReference>